<reference evidence="2" key="2">
    <citation type="submission" date="2023-04" db="EMBL/GenBank/DDBJ databases">
        <title>'Rhodoalgimonas zhirmunskyi' gen. nov., isolated from a red alga.</title>
        <authorList>
            <person name="Nedashkovskaya O.I."/>
            <person name="Otstavnykh N.Y."/>
            <person name="Bystritskaya E.P."/>
            <person name="Balabanova L.A."/>
            <person name="Isaeva M.P."/>
        </authorList>
    </citation>
    <scope>NUCLEOTIDE SEQUENCE</scope>
    <source>
        <strain evidence="2">10Alg 79</strain>
    </source>
</reference>
<dbReference type="Proteomes" id="UP001227162">
    <property type="component" value="Unassembled WGS sequence"/>
</dbReference>
<dbReference type="AlphaFoldDB" id="A0AAJ1UBY1"/>
<accession>A0AAJ1UBY1</accession>
<evidence type="ECO:0000256" key="1">
    <source>
        <dbReference type="SAM" id="Phobius"/>
    </source>
</evidence>
<proteinExistence type="predicted"/>
<dbReference type="RefSeq" id="WP_317627321.1">
    <property type="nucleotide sequence ID" value="NZ_JANFFA010000005.1"/>
</dbReference>
<keyword evidence="1" id="KW-1133">Transmembrane helix</keyword>
<keyword evidence="1" id="KW-0472">Membrane</keyword>
<gene>
    <name evidence="2" type="ORF">NOI20_16400</name>
</gene>
<dbReference type="EMBL" id="JANFFA010000005">
    <property type="protein sequence ID" value="MDQ2095700.1"/>
    <property type="molecule type" value="Genomic_DNA"/>
</dbReference>
<organism evidence="2 3">
    <name type="scientific">Rhodalgimonas zhirmunskyi</name>
    <dbReference type="NCBI Taxonomy" id="2964767"/>
    <lineage>
        <taxon>Bacteria</taxon>
        <taxon>Pseudomonadati</taxon>
        <taxon>Pseudomonadota</taxon>
        <taxon>Alphaproteobacteria</taxon>
        <taxon>Rhodobacterales</taxon>
        <taxon>Roseobacteraceae</taxon>
        <taxon>Rhodalgimonas</taxon>
    </lineage>
</organism>
<comment type="caution">
    <text evidence="2">The sequence shown here is derived from an EMBL/GenBank/DDBJ whole genome shotgun (WGS) entry which is preliminary data.</text>
</comment>
<name>A0AAJ1UBY1_9RHOB</name>
<keyword evidence="1" id="KW-0812">Transmembrane</keyword>
<evidence type="ECO:0000313" key="2">
    <source>
        <dbReference type="EMBL" id="MDQ2095700.1"/>
    </source>
</evidence>
<feature type="transmembrane region" description="Helical" evidence="1">
    <location>
        <begin position="20"/>
        <end position="41"/>
    </location>
</feature>
<protein>
    <submittedName>
        <fullName evidence="2">Periplasmic heavy metal sensor</fullName>
    </submittedName>
</protein>
<reference evidence="2" key="1">
    <citation type="submission" date="2022-07" db="EMBL/GenBank/DDBJ databases">
        <authorList>
            <person name="Otstavnykh N."/>
            <person name="Isaeva M."/>
            <person name="Bystritskaya E."/>
        </authorList>
    </citation>
    <scope>NUCLEOTIDE SEQUENCE</scope>
    <source>
        <strain evidence="2">10Alg 79</strain>
    </source>
</reference>
<sequence length="175" mass="19047">MSDLDKPTSAGTGMRRSLKIVLFASLALNLAVAGVVIGAVAKHGFEDDRRAPRIEGPGGPLTRALSKEDRREIGRALREEFGAMRPTREAMQAQYAQVIAALKATPYDAETVRAVVAAQSAAMDARVRAGQEQLLNRLDDMSPDERAAFAGRLQEVLERTQQKRVEKSGGRRDGF</sequence>
<dbReference type="InterPro" id="IPR025961">
    <property type="entry name" value="Metal_resist"/>
</dbReference>
<keyword evidence="3" id="KW-1185">Reference proteome</keyword>
<dbReference type="Pfam" id="PF13801">
    <property type="entry name" value="Metal_resist"/>
    <property type="match status" value="1"/>
</dbReference>
<evidence type="ECO:0000313" key="3">
    <source>
        <dbReference type="Proteomes" id="UP001227162"/>
    </source>
</evidence>